<organism evidence="3 4">
    <name type="scientific">Cymbomonas tetramitiformis</name>
    <dbReference type="NCBI Taxonomy" id="36881"/>
    <lineage>
        <taxon>Eukaryota</taxon>
        <taxon>Viridiplantae</taxon>
        <taxon>Chlorophyta</taxon>
        <taxon>Pyramimonadophyceae</taxon>
        <taxon>Pyramimonadales</taxon>
        <taxon>Pyramimonadaceae</taxon>
        <taxon>Cymbomonas</taxon>
    </lineage>
</organism>
<comment type="caution">
    <text evidence="3">The sequence shown here is derived from an EMBL/GenBank/DDBJ whole genome shotgun (WGS) entry which is preliminary data.</text>
</comment>
<feature type="compositionally biased region" description="Polar residues" evidence="1">
    <location>
        <begin position="235"/>
        <end position="264"/>
    </location>
</feature>
<reference evidence="3 4" key="1">
    <citation type="journal article" date="2015" name="Genome Biol. Evol.">
        <title>Comparative Genomics of a Bacterivorous Green Alga Reveals Evolutionary Causalities and Consequences of Phago-Mixotrophic Mode of Nutrition.</title>
        <authorList>
            <person name="Burns J.A."/>
            <person name="Paasch A."/>
            <person name="Narechania A."/>
            <person name="Kim E."/>
        </authorList>
    </citation>
    <scope>NUCLEOTIDE SEQUENCE [LARGE SCALE GENOMIC DNA]</scope>
    <source>
        <strain evidence="3 4">PLY_AMNH</strain>
    </source>
</reference>
<feature type="compositionally biased region" description="Low complexity" evidence="1">
    <location>
        <begin position="79"/>
        <end position="94"/>
    </location>
</feature>
<evidence type="ECO:0000313" key="3">
    <source>
        <dbReference type="EMBL" id="KAK3283234.1"/>
    </source>
</evidence>
<evidence type="ECO:0000259" key="2">
    <source>
        <dbReference type="PROSITE" id="PS50105"/>
    </source>
</evidence>
<dbReference type="AlphaFoldDB" id="A0AAE0LFW4"/>
<dbReference type="Proteomes" id="UP001190700">
    <property type="component" value="Unassembled WGS sequence"/>
</dbReference>
<name>A0AAE0LFW4_9CHLO</name>
<feature type="compositionally biased region" description="Basic and acidic residues" evidence="1">
    <location>
        <begin position="1"/>
        <end position="14"/>
    </location>
</feature>
<sequence length="596" mass="65527">MKFENKNLKGDDMHLTGVSPWAQYPVSPLPDEKETKNSSEATGAATLRLSSDSRGGQGSKPPSRVASTSSTRSDGVGGSTPRSRSSKPSRLQSTHSDLTVATQTLESQRLIADKQSRETDRQGFKQQDVASQNAGFSMAVQLKETAKPSPGLSPPKQPKQAEAGGSVPPPQWRVPLKPNLLPPGPPQLRGSFIKSSAEHVGDAQPSPRVARALIPQSPNATADTAHLKYRYCRTMTRSPPQQDKTSSAGGEATGSQIATRDTTSLNAFEVAENQLPAPDAPSYSANRLSARKIRKSAVPWHATLGSEKFLSQHDSWFDPSTVQGDPEDGTNPVSTGLATAREHNYKRREVRMEDPMGPHEDRAPQVDLAQVKYTSSKPMPPQLGGRRSQRQQEPPSAEESELDGALQFPPEEPFGSCPYPFLVARDWGAGAGVNWSWDPEQDPSASTFKRVPPLFHSQTIPKYEPPALTAPNSPRLRGLKYSGSRSFRDSRMLVPERAIIETVRAALTKPRGIDPPQPGRRKGRTLSDFTLKEVCVWLRANGLRQLVQRAVECDLDGRKLVMQDWKSLRDDLGIVQSNLRHEILRKLEKCRRVMYI</sequence>
<feature type="domain" description="SAM" evidence="2">
    <location>
        <begin position="529"/>
        <end position="593"/>
    </location>
</feature>
<keyword evidence="4" id="KW-1185">Reference proteome</keyword>
<evidence type="ECO:0000256" key="1">
    <source>
        <dbReference type="SAM" id="MobiDB-lite"/>
    </source>
</evidence>
<feature type="compositionally biased region" description="Basic and acidic residues" evidence="1">
    <location>
        <begin position="111"/>
        <end position="123"/>
    </location>
</feature>
<proteinExistence type="predicted"/>
<evidence type="ECO:0000313" key="4">
    <source>
        <dbReference type="Proteomes" id="UP001190700"/>
    </source>
</evidence>
<dbReference type="EMBL" id="LGRX02002954">
    <property type="protein sequence ID" value="KAK3283234.1"/>
    <property type="molecule type" value="Genomic_DNA"/>
</dbReference>
<protein>
    <recommendedName>
        <fullName evidence="2">SAM domain-containing protein</fullName>
    </recommendedName>
</protein>
<feature type="compositionally biased region" description="Polar residues" evidence="1">
    <location>
        <begin position="124"/>
        <end position="135"/>
    </location>
</feature>
<feature type="compositionally biased region" description="Polar residues" evidence="1">
    <location>
        <begin position="95"/>
        <end position="107"/>
    </location>
</feature>
<feature type="compositionally biased region" description="Basic and acidic residues" evidence="1">
    <location>
        <begin position="350"/>
        <end position="364"/>
    </location>
</feature>
<dbReference type="InterPro" id="IPR001660">
    <property type="entry name" value="SAM"/>
</dbReference>
<accession>A0AAE0LFW4</accession>
<gene>
    <name evidence="3" type="ORF">CYMTET_9055</name>
</gene>
<feature type="region of interest" description="Disordered" evidence="1">
    <location>
        <begin position="317"/>
        <end position="410"/>
    </location>
</feature>
<dbReference type="InterPro" id="IPR013761">
    <property type="entry name" value="SAM/pointed_sf"/>
</dbReference>
<dbReference type="SUPFAM" id="SSF47769">
    <property type="entry name" value="SAM/Pointed domain"/>
    <property type="match status" value="1"/>
</dbReference>
<dbReference type="PROSITE" id="PS50105">
    <property type="entry name" value="SAM_DOMAIN"/>
    <property type="match status" value="1"/>
</dbReference>
<feature type="region of interest" description="Disordered" evidence="1">
    <location>
        <begin position="1"/>
        <end position="264"/>
    </location>
</feature>
<dbReference type="Gene3D" id="1.10.150.50">
    <property type="entry name" value="Transcription Factor, Ets-1"/>
    <property type="match status" value="1"/>
</dbReference>